<protein>
    <submittedName>
        <fullName evidence="2">Transposase</fullName>
    </submittedName>
</protein>
<reference evidence="2 3" key="1">
    <citation type="journal article" date="2018" name="Aquat. Microb. Ecol.">
        <title>Gammaproteobacterial methanotrophs dominate.</title>
        <authorList>
            <person name="Rissanen A.J."/>
            <person name="Saarenheimo J."/>
            <person name="Tiirola M."/>
            <person name="Peura S."/>
            <person name="Aalto S.L."/>
            <person name="Karvinen A."/>
            <person name="Nykanen H."/>
        </authorList>
    </citation>
    <scope>NUCLEOTIDE SEQUENCE [LARGE SCALE GENOMIC DNA]</scope>
    <source>
        <strain evidence="2">AMbin10</strain>
    </source>
</reference>
<evidence type="ECO:0000313" key="3">
    <source>
        <dbReference type="Proteomes" id="UP000249396"/>
    </source>
</evidence>
<dbReference type="PANTHER" id="PTHR36966:SF1">
    <property type="entry name" value="REP-ASSOCIATED TYROSINE TRANSPOSASE"/>
    <property type="match status" value="1"/>
</dbReference>
<dbReference type="GO" id="GO:0043565">
    <property type="term" value="F:sequence-specific DNA binding"/>
    <property type="evidence" value="ECO:0007669"/>
    <property type="project" value="TreeGrafter"/>
</dbReference>
<dbReference type="SUPFAM" id="SSF143422">
    <property type="entry name" value="Transposase IS200-like"/>
    <property type="match status" value="1"/>
</dbReference>
<accession>A0A2W4RT31</accession>
<evidence type="ECO:0000259" key="1">
    <source>
        <dbReference type="SMART" id="SM01321"/>
    </source>
</evidence>
<proteinExistence type="predicted"/>
<dbReference type="SMART" id="SM01321">
    <property type="entry name" value="Y1_Tnp"/>
    <property type="match status" value="1"/>
</dbReference>
<gene>
    <name evidence="2" type="ORF">DM484_00560</name>
</gene>
<dbReference type="InterPro" id="IPR052715">
    <property type="entry name" value="RAYT_transposase"/>
</dbReference>
<dbReference type="Proteomes" id="UP000249396">
    <property type="component" value="Unassembled WGS sequence"/>
</dbReference>
<dbReference type="GO" id="GO:0006313">
    <property type="term" value="P:DNA transposition"/>
    <property type="evidence" value="ECO:0007669"/>
    <property type="project" value="InterPro"/>
</dbReference>
<name>A0A2W4RT31_9GAMM</name>
<feature type="domain" description="Transposase IS200-like" evidence="1">
    <location>
        <begin position="9"/>
        <end position="127"/>
    </location>
</feature>
<dbReference type="GO" id="GO:0004803">
    <property type="term" value="F:transposase activity"/>
    <property type="evidence" value="ECO:0007669"/>
    <property type="project" value="InterPro"/>
</dbReference>
<dbReference type="InterPro" id="IPR002686">
    <property type="entry name" value="Transposase_17"/>
</dbReference>
<evidence type="ECO:0000313" key="2">
    <source>
        <dbReference type="EMBL" id="PZN86992.1"/>
    </source>
</evidence>
<sequence length="172" mass="20466">MSDYRRLYVPGGTYFFTLVTYERNNLFADESRVEKLRQSLRGVKKKRPFVMVAAVVLPDHLHCIWRLPEGDADFSTRWQMIKTDFSRHVPGKIRKDGAKTVWQPRFYDHLIRDEDDFRRHLDYIHYNPVKHGYVATPGEWPHSSFKRFVAIGWYPNDWGIIAPPDVDDMDHE</sequence>
<dbReference type="Pfam" id="PF01797">
    <property type="entry name" value="Y1_Tnp"/>
    <property type="match status" value="1"/>
</dbReference>
<comment type="caution">
    <text evidence="2">The sequence shown here is derived from an EMBL/GenBank/DDBJ whole genome shotgun (WGS) entry which is preliminary data.</text>
</comment>
<dbReference type="PANTHER" id="PTHR36966">
    <property type="entry name" value="REP-ASSOCIATED TYROSINE TRANSPOSASE"/>
    <property type="match status" value="1"/>
</dbReference>
<dbReference type="Gene3D" id="3.30.70.1290">
    <property type="entry name" value="Transposase IS200-like"/>
    <property type="match status" value="1"/>
</dbReference>
<dbReference type="AlphaFoldDB" id="A0A2W4RT31"/>
<dbReference type="EMBL" id="QJPH01000057">
    <property type="protein sequence ID" value="PZN86992.1"/>
    <property type="molecule type" value="Genomic_DNA"/>
</dbReference>
<organism evidence="2 3">
    <name type="scientific">Candidatus Methylumidiphilus alinenensis</name>
    <dbReference type="NCBI Taxonomy" id="2202197"/>
    <lineage>
        <taxon>Bacteria</taxon>
        <taxon>Pseudomonadati</taxon>
        <taxon>Pseudomonadota</taxon>
        <taxon>Gammaproteobacteria</taxon>
        <taxon>Methylococcales</taxon>
        <taxon>Candidatus Methylumidiphilus</taxon>
    </lineage>
</organism>
<dbReference type="InterPro" id="IPR036515">
    <property type="entry name" value="Transposase_17_sf"/>
</dbReference>
<dbReference type="NCBIfam" id="NF047646">
    <property type="entry name" value="REP_Tyr_transpos"/>
    <property type="match status" value="1"/>
</dbReference>